<dbReference type="NCBIfam" id="TIGR00087">
    <property type="entry name" value="surE"/>
    <property type="match status" value="1"/>
</dbReference>
<feature type="domain" description="Survival protein SurE-like phosphatase/nucleotidase" evidence="8">
    <location>
        <begin position="9"/>
        <end position="192"/>
    </location>
</feature>
<evidence type="ECO:0000256" key="3">
    <source>
        <dbReference type="ARBA" id="ARBA00022490"/>
    </source>
</evidence>
<evidence type="ECO:0000256" key="7">
    <source>
        <dbReference type="HAMAP-Rule" id="MF_00060"/>
    </source>
</evidence>
<comment type="function">
    <text evidence="7">Nucleotidase that shows phosphatase activity on nucleoside 5'-monophosphates.</text>
</comment>
<dbReference type="SUPFAM" id="SSF64167">
    <property type="entry name" value="SurE-like"/>
    <property type="match status" value="1"/>
</dbReference>
<dbReference type="RefSeq" id="WP_311658868.1">
    <property type="nucleotide sequence ID" value="NZ_JAVRHY010000007.1"/>
</dbReference>
<comment type="catalytic activity">
    <reaction evidence="1 7">
        <text>a ribonucleoside 5'-phosphate + H2O = a ribonucleoside + phosphate</text>
        <dbReference type="Rhea" id="RHEA:12484"/>
        <dbReference type="ChEBI" id="CHEBI:15377"/>
        <dbReference type="ChEBI" id="CHEBI:18254"/>
        <dbReference type="ChEBI" id="CHEBI:43474"/>
        <dbReference type="ChEBI" id="CHEBI:58043"/>
        <dbReference type="EC" id="3.1.3.5"/>
    </reaction>
</comment>
<comment type="similarity">
    <text evidence="2 7">Belongs to the SurE nucleotidase family.</text>
</comment>
<dbReference type="EMBL" id="JAVRHY010000007">
    <property type="protein sequence ID" value="MDT0618692.1"/>
    <property type="molecule type" value="Genomic_DNA"/>
</dbReference>
<keyword evidence="3 7" id="KW-0963">Cytoplasm</keyword>
<dbReference type="HAMAP" id="MF_00060">
    <property type="entry name" value="SurE"/>
    <property type="match status" value="1"/>
</dbReference>
<keyword evidence="4 7" id="KW-0479">Metal-binding</keyword>
<feature type="binding site" evidence="7">
    <location>
        <position position="15"/>
    </location>
    <ligand>
        <name>a divalent metal cation</name>
        <dbReference type="ChEBI" id="CHEBI:60240"/>
    </ligand>
</feature>
<evidence type="ECO:0000256" key="5">
    <source>
        <dbReference type="ARBA" id="ARBA00022741"/>
    </source>
</evidence>
<protein>
    <recommendedName>
        <fullName evidence="7">5'-nucleotidase SurE</fullName>
        <ecNumber evidence="7">3.1.3.5</ecNumber>
    </recommendedName>
    <alternativeName>
        <fullName evidence="7">Nucleoside 5'-monophosphate phosphohydrolase</fullName>
    </alternativeName>
</protein>
<evidence type="ECO:0000256" key="1">
    <source>
        <dbReference type="ARBA" id="ARBA00000815"/>
    </source>
</evidence>
<dbReference type="NCBIfam" id="NF001490">
    <property type="entry name" value="PRK00346.1-4"/>
    <property type="match status" value="1"/>
</dbReference>
<dbReference type="PANTHER" id="PTHR30457:SF12">
    <property type="entry name" value="5'_3'-NUCLEOTIDASE SURE"/>
    <property type="match status" value="1"/>
</dbReference>
<accession>A0ABU3BA41</accession>
<proteinExistence type="inferred from homology"/>
<organism evidence="9 10">
    <name type="scientific">Spectribacter acetivorans</name>
    <dbReference type="NCBI Taxonomy" id="3075603"/>
    <lineage>
        <taxon>Bacteria</taxon>
        <taxon>Pseudomonadati</taxon>
        <taxon>Pseudomonadota</taxon>
        <taxon>Gammaproteobacteria</taxon>
        <taxon>Salinisphaerales</taxon>
        <taxon>Salinisphaeraceae</taxon>
        <taxon>Spectribacter</taxon>
    </lineage>
</organism>
<dbReference type="InterPro" id="IPR036523">
    <property type="entry name" value="SurE-like_sf"/>
</dbReference>
<gene>
    <name evidence="7 9" type="primary">surE</name>
    <name evidence="9" type="ORF">RM531_09400</name>
</gene>
<keyword evidence="6 7" id="KW-0378">Hydrolase</keyword>
<evidence type="ECO:0000313" key="10">
    <source>
        <dbReference type="Proteomes" id="UP001259982"/>
    </source>
</evidence>
<keyword evidence="5 7" id="KW-0547">Nucleotide-binding</keyword>
<feature type="binding site" evidence="7">
    <location>
        <position position="99"/>
    </location>
    <ligand>
        <name>a divalent metal cation</name>
        <dbReference type="ChEBI" id="CHEBI:60240"/>
    </ligand>
</feature>
<dbReference type="EC" id="3.1.3.5" evidence="7"/>
<feature type="binding site" evidence="7">
    <location>
        <position position="14"/>
    </location>
    <ligand>
        <name>a divalent metal cation</name>
        <dbReference type="ChEBI" id="CHEBI:60240"/>
    </ligand>
</feature>
<sequence>MSRLAQERVLLVNDDGINAPGMQLLTRLLEPVCGELWVIAPDSERSGSAHAISVTVPIRASEVAPRRIAIQGTPTDCVILARRHFMKDEPPTLVVSGINRGANLGDDVTYSGTTSAALEATLCGIPAVALSQIFTFGQDVPWETAERFTVPMLETLLARDWPAGVYYNVNFPDCAPESVTGPRAARQGQRAAASFVPERRIDGRDVPYWWICLDYGPAPDQPGTDLAVTADNAISVTPLQTDMTCGSTLAAMADDLPDRVAPA</sequence>
<comment type="subcellular location">
    <subcellularLocation>
        <location evidence="7">Cytoplasm</location>
    </subcellularLocation>
</comment>
<evidence type="ECO:0000259" key="8">
    <source>
        <dbReference type="Pfam" id="PF01975"/>
    </source>
</evidence>
<reference evidence="9 10" key="1">
    <citation type="submission" date="2023-09" db="EMBL/GenBank/DDBJ databases">
        <authorList>
            <person name="Rey-Velasco X."/>
        </authorList>
    </citation>
    <scope>NUCLEOTIDE SEQUENCE [LARGE SCALE GENOMIC DNA]</scope>
    <source>
        <strain evidence="9 10">P385</strain>
    </source>
</reference>
<keyword evidence="10" id="KW-1185">Reference proteome</keyword>
<evidence type="ECO:0000256" key="2">
    <source>
        <dbReference type="ARBA" id="ARBA00011062"/>
    </source>
</evidence>
<evidence type="ECO:0000256" key="4">
    <source>
        <dbReference type="ARBA" id="ARBA00022723"/>
    </source>
</evidence>
<dbReference type="InterPro" id="IPR002828">
    <property type="entry name" value="SurE-like_Pase/nucleotidase"/>
</dbReference>
<evidence type="ECO:0000256" key="6">
    <source>
        <dbReference type="ARBA" id="ARBA00022801"/>
    </source>
</evidence>
<feature type="binding site" evidence="7">
    <location>
        <position position="46"/>
    </location>
    <ligand>
        <name>a divalent metal cation</name>
        <dbReference type="ChEBI" id="CHEBI:60240"/>
    </ligand>
</feature>
<dbReference type="GO" id="GO:0008254">
    <property type="term" value="F:3'-nucleotidase activity"/>
    <property type="evidence" value="ECO:0007669"/>
    <property type="project" value="UniProtKB-EC"/>
</dbReference>
<dbReference type="Gene3D" id="3.40.1210.10">
    <property type="entry name" value="Survival protein SurE-like phosphatase/nucleotidase"/>
    <property type="match status" value="1"/>
</dbReference>
<dbReference type="Proteomes" id="UP001259982">
    <property type="component" value="Unassembled WGS sequence"/>
</dbReference>
<dbReference type="Pfam" id="PF01975">
    <property type="entry name" value="SurE"/>
    <property type="match status" value="1"/>
</dbReference>
<comment type="caution">
    <text evidence="9">The sequence shown here is derived from an EMBL/GenBank/DDBJ whole genome shotgun (WGS) entry which is preliminary data.</text>
</comment>
<name>A0ABU3BA41_9GAMM</name>
<dbReference type="InterPro" id="IPR030048">
    <property type="entry name" value="SurE"/>
</dbReference>
<dbReference type="PANTHER" id="PTHR30457">
    <property type="entry name" value="5'-NUCLEOTIDASE SURE"/>
    <property type="match status" value="1"/>
</dbReference>
<comment type="cofactor">
    <cofactor evidence="7">
        <name>a divalent metal cation</name>
        <dbReference type="ChEBI" id="CHEBI:60240"/>
    </cofactor>
    <text evidence="7">Binds 1 divalent metal cation per subunit.</text>
</comment>
<evidence type="ECO:0000313" key="9">
    <source>
        <dbReference type="EMBL" id="MDT0618692.1"/>
    </source>
</evidence>